<dbReference type="InterPro" id="IPR007688">
    <property type="entry name" value="Conjugal_tfr_TrbL/VirB6"/>
</dbReference>
<feature type="transmembrane region" description="Helical" evidence="7">
    <location>
        <begin position="258"/>
        <end position="275"/>
    </location>
</feature>
<feature type="transmembrane region" description="Helical" evidence="7">
    <location>
        <begin position="218"/>
        <end position="246"/>
    </location>
</feature>
<keyword evidence="9" id="KW-1185">Reference proteome</keyword>
<evidence type="ECO:0000313" key="9">
    <source>
        <dbReference type="Proteomes" id="UP001589692"/>
    </source>
</evidence>
<keyword evidence="5 7" id="KW-0472">Membrane</keyword>
<name>A0ABV6AMN8_9HYPH</name>
<proteinExistence type="inferred from homology"/>
<evidence type="ECO:0000256" key="6">
    <source>
        <dbReference type="SAM" id="MobiDB-lite"/>
    </source>
</evidence>
<sequence>MGIIQTIGTQIDEATVDYLQAVFDGVAGPVQTLMVAIGMTTLLFIALNHVVQAQNIHYTRYLNWAVTYILVVSFSTVWSNFSAIYDALTGITQGYSNLVVEAVAKDIETLRLDILNPANITGAGEAKTYAALDEFGHAIVWIAGDFFRDTSILDLGKTFRNIFAGLFVLIVGGIFIAAAAVMVLIAKVGLILGISLAPLGIMMFMWEKTRQYFQGWVSLLVGFSVIPLLLGCLMAIVLYFASHILATSGASSLDKEKFFGFIFVMIAALVLLFHIPTMAQTLASASVAVGGASVGRSLTSAAGRMSGASNLKQYMMALPQRGIGQMLDPRKYAHGIAAGLGAAKASGSLRSGLVSGFSAWRRHTDERKAFWRNRREQAVAGPAQMSPNPAYRSSFSPKSSSSPETGGGGSSPISPEQRDLYKP</sequence>
<protein>
    <submittedName>
        <fullName evidence="8">Type IV secretion system protein</fullName>
    </submittedName>
</protein>
<feature type="transmembrane region" description="Helical" evidence="7">
    <location>
        <begin position="62"/>
        <end position="81"/>
    </location>
</feature>
<gene>
    <name evidence="8" type="ORF">ACFFP0_23805</name>
</gene>
<accession>A0ABV6AMN8</accession>
<comment type="caution">
    <text evidence="8">The sequence shown here is derived from an EMBL/GenBank/DDBJ whole genome shotgun (WGS) entry which is preliminary data.</text>
</comment>
<evidence type="ECO:0000256" key="4">
    <source>
        <dbReference type="ARBA" id="ARBA00022989"/>
    </source>
</evidence>
<feature type="compositionally biased region" description="Low complexity" evidence="6">
    <location>
        <begin position="393"/>
        <end position="404"/>
    </location>
</feature>
<feature type="transmembrane region" description="Helical" evidence="7">
    <location>
        <begin position="162"/>
        <end position="181"/>
    </location>
</feature>
<evidence type="ECO:0000256" key="1">
    <source>
        <dbReference type="ARBA" id="ARBA00004141"/>
    </source>
</evidence>
<evidence type="ECO:0000256" key="3">
    <source>
        <dbReference type="ARBA" id="ARBA00022692"/>
    </source>
</evidence>
<comment type="similarity">
    <text evidence="2">Belongs to the TrbL/VirB6 family.</text>
</comment>
<dbReference type="EMBL" id="JBHMAA010000029">
    <property type="protein sequence ID" value="MFB9951885.1"/>
    <property type="molecule type" value="Genomic_DNA"/>
</dbReference>
<keyword evidence="4 7" id="KW-1133">Transmembrane helix</keyword>
<evidence type="ECO:0000313" key="8">
    <source>
        <dbReference type="EMBL" id="MFB9951885.1"/>
    </source>
</evidence>
<evidence type="ECO:0000256" key="5">
    <source>
        <dbReference type="ARBA" id="ARBA00023136"/>
    </source>
</evidence>
<keyword evidence="3 7" id="KW-0812">Transmembrane</keyword>
<comment type="subcellular location">
    <subcellularLocation>
        <location evidence="1">Membrane</location>
        <topology evidence="1">Multi-pass membrane protein</topology>
    </subcellularLocation>
</comment>
<dbReference type="Pfam" id="PF04610">
    <property type="entry name" value="TrbL"/>
    <property type="match status" value="1"/>
</dbReference>
<evidence type="ECO:0000256" key="7">
    <source>
        <dbReference type="SAM" id="Phobius"/>
    </source>
</evidence>
<dbReference type="RefSeq" id="WP_377264705.1">
    <property type="nucleotide sequence ID" value="NZ_JBHMAA010000029.1"/>
</dbReference>
<feature type="transmembrane region" description="Helical" evidence="7">
    <location>
        <begin position="30"/>
        <end position="50"/>
    </location>
</feature>
<organism evidence="8 9">
    <name type="scientific">Rhizobium puerariae</name>
    <dbReference type="NCBI Taxonomy" id="1585791"/>
    <lineage>
        <taxon>Bacteria</taxon>
        <taxon>Pseudomonadati</taxon>
        <taxon>Pseudomonadota</taxon>
        <taxon>Alphaproteobacteria</taxon>
        <taxon>Hyphomicrobiales</taxon>
        <taxon>Rhizobiaceae</taxon>
        <taxon>Rhizobium/Agrobacterium group</taxon>
        <taxon>Rhizobium</taxon>
    </lineage>
</organism>
<feature type="transmembrane region" description="Helical" evidence="7">
    <location>
        <begin position="188"/>
        <end position="206"/>
    </location>
</feature>
<dbReference type="Proteomes" id="UP001589692">
    <property type="component" value="Unassembled WGS sequence"/>
</dbReference>
<feature type="region of interest" description="Disordered" evidence="6">
    <location>
        <begin position="377"/>
        <end position="423"/>
    </location>
</feature>
<evidence type="ECO:0000256" key="2">
    <source>
        <dbReference type="ARBA" id="ARBA00007802"/>
    </source>
</evidence>
<reference evidence="8 9" key="1">
    <citation type="submission" date="2024-09" db="EMBL/GenBank/DDBJ databases">
        <authorList>
            <person name="Sun Q."/>
            <person name="Mori K."/>
        </authorList>
    </citation>
    <scope>NUCLEOTIDE SEQUENCE [LARGE SCALE GENOMIC DNA]</scope>
    <source>
        <strain evidence="8 9">TBRC 4938</strain>
    </source>
</reference>